<proteinExistence type="predicted"/>
<dbReference type="EnsemblMetazoa" id="AARA017937-RA">
    <property type="protein sequence ID" value="AARA017937-PA"/>
    <property type="gene ID" value="AARA017937"/>
</dbReference>
<sequence>MLRNKPSMLEKNAPMDNTRTDPIFTQEDREAEARRLAACICARGKTTIQCLRCGNLCFGRKFRPCPSHPKIVFLYDIRACSVCQGTLKHLEELPIDFETYQKLMRVGPARSSP</sequence>
<accession>A0A453YJV5</accession>
<organism evidence="1 2">
    <name type="scientific">Anopheles arabiensis</name>
    <name type="common">Mosquito</name>
    <dbReference type="NCBI Taxonomy" id="7173"/>
    <lineage>
        <taxon>Eukaryota</taxon>
        <taxon>Metazoa</taxon>
        <taxon>Ecdysozoa</taxon>
        <taxon>Arthropoda</taxon>
        <taxon>Hexapoda</taxon>
        <taxon>Insecta</taxon>
        <taxon>Pterygota</taxon>
        <taxon>Neoptera</taxon>
        <taxon>Endopterygota</taxon>
        <taxon>Diptera</taxon>
        <taxon>Nematocera</taxon>
        <taxon>Culicoidea</taxon>
        <taxon>Culicidae</taxon>
        <taxon>Anophelinae</taxon>
        <taxon>Anopheles</taxon>
    </lineage>
</organism>
<evidence type="ECO:0000313" key="1">
    <source>
        <dbReference type="EnsemblMetazoa" id="AARA017937-PA"/>
    </source>
</evidence>
<dbReference type="EMBL" id="APCN01006662">
    <property type="status" value="NOT_ANNOTATED_CDS"/>
    <property type="molecule type" value="Genomic_DNA"/>
</dbReference>
<protein>
    <submittedName>
        <fullName evidence="1">Uncharacterized protein</fullName>
    </submittedName>
</protein>
<name>A0A453YJV5_ANOAR</name>
<evidence type="ECO:0000313" key="2">
    <source>
        <dbReference type="Proteomes" id="UP000075840"/>
    </source>
</evidence>
<dbReference type="AlphaFoldDB" id="A0A453YJV5"/>
<dbReference type="Proteomes" id="UP000075840">
    <property type="component" value="Unassembled WGS sequence"/>
</dbReference>
<keyword evidence="2" id="KW-1185">Reference proteome</keyword>
<reference evidence="1" key="1">
    <citation type="submission" date="2022-08" db="UniProtKB">
        <authorList>
            <consortium name="EnsemblMetazoa"/>
        </authorList>
    </citation>
    <scope>IDENTIFICATION</scope>
    <source>
        <strain evidence="1">Dongola</strain>
    </source>
</reference>
<dbReference type="VEuPathDB" id="VectorBase:AARA017937"/>